<dbReference type="InterPro" id="IPR027417">
    <property type="entry name" value="P-loop_NTPase"/>
</dbReference>
<dbReference type="Gene3D" id="1.20.120.1080">
    <property type="match status" value="1"/>
</dbReference>
<dbReference type="SMART" id="SM00487">
    <property type="entry name" value="DEXDc"/>
    <property type="match status" value="1"/>
</dbReference>
<feature type="domain" description="Helicase ATP-binding" evidence="6">
    <location>
        <begin position="714"/>
        <end position="881"/>
    </location>
</feature>
<dbReference type="GO" id="GO:0004386">
    <property type="term" value="F:helicase activity"/>
    <property type="evidence" value="ECO:0007669"/>
    <property type="project" value="UniProtKB-KW"/>
</dbReference>
<dbReference type="GO" id="GO:0003723">
    <property type="term" value="F:RNA binding"/>
    <property type="evidence" value="ECO:0007669"/>
    <property type="project" value="TreeGrafter"/>
</dbReference>
<evidence type="ECO:0000256" key="2">
    <source>
        <dbReference type="ARBA" id="ARBA00022801"/>
    </source>
</evidence>
<gene>
    <name evidence="8" type="ORF">BDZ90DRAFT_244486</name>
</gene>
<dbReference type="Pfam" id="PF00271">
    <property type="entry name" value="Helicase_C"/>
    <property type="match status" value="1"/>
</dbReference>
<evidence type="ECO:0000256" key="5">
    <source>
        <dbReference type="SAM" id="MobiDB-lite"/>
    </source>
</evidence>
<dbReference type="GeneID" id="37029288"/>
<dbReference type="OrthoDB" id="5600252at2759"/>
<dbReference type="InterPro" id="IPR056328">
    <property type="entry name" value="DSRM_DHX29"/>
</dbReference>
<evidence type="ECO:0000256" key="3">
    <source>
        <dbReference type="ARBA" id="ARBA00022806"/>
    </source>
</evidence>
<dbReference type="SMART" id="SM00847">
    <property type="entry name" value="HA2"/>
    <property type="match status" value="1"/>
</dbReference>
<dbReference type="PANTHER" id="PTHR18934">
    <property type="entry name" value="ATP-DEPENDENT RNA HELICASE"/>
    <property type="match status" value="1"/>
</dbReference>
<dbReference type="PROSITE" id="PS51194">
    <property type="entry name" value="HELICASE_CTER"/>
    <property type="match status" value="1"/>
</dbReference>
<dbReference type="Proteomes" id="UP000245884">
    <property type="component" value="Unassembled WGS sequence"/>
</dbReference>
<proteinExistence type="predicted"/>
<feature type="region of interest" description="Disordered" evidence="5">
    <location>
        <begin position="633"/>
        <end position="670"/>
    </location>
</feature>
<dbReference type="GO" id="GO:1990904">
    <property type="term" value="C:ribonucleoprotein complex"/>
    <property type="evidence" value="ECO:0007669"/>
    <property type="project" value="UniProtKB-ARBA"/>
</dbReference>
<evidence type="ECO:0000256" key="4">
    <source>
        <dbReference type="ARBA" id="ARBA00022840"/>
    </source>
</evidence>
<dbReference type="GO" id="GO:0005524">
    <property type="term" value="F:ATP binding"/>
    <property type="evidence" value="ECO:0007669"/>
    <property type="project" value="UniProtKB-KW"/>
</dbReference>
<keyword evidence="1" id="KW-0547">Nucleotide-binding</keyword>
<feature type="domain" description="Helicase C-terminal" evidence="7">
    <location>
        <begin position="984"/>
        <end position="1154"/>
    </location>
</feature>
<feature type="region of interest" description="Disordered" evidence="5">
    <location>
        <begin position="1"/>
        <end position="68"/>
    </location>
</feature>
<evidence type="ECO:0000313" key="9">
    <source>
        <dbReference type="Proteomes" id="UP000245884"/>
    </source>
</evidence>
<dbReference type="Pfam" id="PF00270">
    <property type="entry name" value="DEAD"/>
    <property type="match status" value="1"/>
</dbReference>
<dbReference type="CDD" id="cd18791">
    <property type="entry name" value="SF2_C_RHA"/>
    <property type="match status" value="1"/>
</dbReference>
<dbReference type="Gene3D" id="3.40.50.300">
    <property type="entry name" value="P-loop containing nucleotide triphosphate hydrolases"/>
    <property type="match status" value="2"/>
</dbReference>
<dbReference type="PROSITE" id="PS00690">
    <property type="entry name" value="DEAH_ATP_HELICASE"/>
    <property type="match status" value="1"/>
</dbReference>
<organism evidence="8 9">
    <name type="scientific">Jaminaea rosea</name>
    <dbReference type="NCBI Taxonomy" id="1569628"/>
    <lineage>
        <taxon>Eukaryota</taxon>
        <taxon>Fungi</taxon>
        <taxon>Dikarya</taxon>
        <taxon>Basidiomycota</taxon>
        <taxon>Ustilaginomycotina</taxon>
        <taxon>Exobasidiomycetes</taxon>
        <taxon>Microstromatales</taxon>
        <taxon>Microstromatales incertae sedis</taxon>
        <taxon>Jaminaea</taxon>
    </lineage>
</organism>
<name>A0A316UH48_9BASI</name>
<feature type="region of interest" description="Disordered" evidence="5">
    <location>
        <begin position="442"/>
        <end position="479"/>
    </location>
</feature>
<keyword evidence="4" id="KW-0067">ATP-binding</keyword>
<evidence type="ECO:0000259" key="6">
    <source>
        <dbReference type="PROSITE" id="PS51192"/>
    </source>
</evidence>
<reference evidence="8 9" key="1">
    <citation type="journal article" date="2018" name="Mol. Biol. Evol.">
        <title>Broad Genomic Sampling Reveals a Smut Pathogenic Ancestry of the Fungal Clade Ustilaginomycotina.</title>
        <authorList>
            <person name="Kijpornyongpan T."/>
            <person name="Mondo S.J."/>
            <person name="Barry K."/>
            <person name="Sandor L."/>
            <person name="Lee J."/>
            <person name="Lipzen A."/>
            <person name="Pangilinan J."/>
            <person name="LaButti K."/>
            <person name="Hainaut M."/>
            <person name="Henrissat B."/>
            <person name="Grigoriev I.V."/>
            <person name="Spatafora J.W."/>
            <person name="Aime M.C."/>
        </authorList>
    </citation>
    <scope>NUCLEOTIDE SEQUENCE [LARGE SCALE GENOMIC DNA]</scope>
    <source>
        <strain evidence="8 9">MCA 5214</strain>
    </source>
</reference>
<feature type="region of interest" description="Disordered" evidence="5">
    <location>
        <begin position="277"/>
        <end position="303"/>
    </location>
</feature>
<dbReference type="InterPro" id="IPR014001">
    <property type="entry name" value="Helicase_ATP-bd"/>
</dbReference>
<dbReference type="GO" id="GO:0016787">
    <property type="term" value="F:hydrolase activity"/>
    <property type="evidence" value="ECO:0007669"/>
    <property type="project" value="UniProtKB-KW"/>
</dbReference>
<evidence type="ECO:0000313" key="8">
    <source>
        <dbReference type="EMBL" id="PWN24586.1"/>
    </source>
</evidence>
<feature type="compositionally biased region" description="Low complexity" evidence="5">
    <location>
        <begin position="635"/>
        <end position="650"/>
    </location>
</feature>
<dbReference type="Pfam" id="PF21010">
    <property type="entry name" value="HA2_C"/>
    <property type="match status" value="1"/>
</dbReference>
<dbReference type="InterPro" id="IPR011545">
    <property type="entry name" value="DEAD/DEAH_box_helicase_dom"/>
</dbReference>
<keyword evidence="3" id="KW-0347">Helicase</keyword>
<dbReference type="InterPro" id="IPR001650">
    <property type="entry name" value="Helicase_C-like"/>
</dbReference>
<sequence length="1538" mass="167803">MGQRKKSAAIKSTGATSSKAAPLPDWVKGGGKPPPPSASSSSMRSPDDTRPPPLFPPGTKTPQNLLSERLQKLHKDWNKPDEADGGAITTAATSATDNKPAVPWTCSVTLSRQNPRDKSTNDVIRIVPDDKDSRQRFTAGEVMSKEMARHWGATYVLFRLFSTQSLGLMLPKQFKHYWTQLEAWKKSVPAEQQTFLFAADPFTVQAQQKAEKEARAAKREREEQRKKEARETEPVPNLPKRWRDAKEARMSKSMRDWVEDVVKRASAALPALLEEAEETLEGQDEAESSNNPKPAPKPIDGPALTKQLTTLGFRPGYISSALSWLPRARKAIASHGATRGNYLLQTIATQSDLDAILTYLTLYVPEEDLPSRFKAGVTSESFITTAVAKGKEDGLKLQYALDRLTKGAGYPKSAAEKELSIGNETDVGKREVTAMRRLARRLGKQTEQPSAPSSPSSPSASLKELSLDDGQGDEGLLDRRKDEMTVIESILGTDRVLPLDPNDRPLGFTSSDCFDVVIAGPSRARIEGQWGKEDIRLRVLWKHDSYPIESSDAAPPTFYVTSPGQTALPPYLRLALTQHLLRKFEESQEWKQQLQEGQGGIVLAMAEELESSWKGIVRGDKIKFEEVMVGFTAQPSRSTSPSQPSSPSSSKAAVRKPTAPTGPRHLPPRPILRDFAVDNKLSQRAKAFKSSAQGGELLAARNSLPIARHYPEIVATLANHRLTLLTGSTGSGKTTQLPQFILDSEIEQGKGSTCKIIVTQPRRVSAMSIADRVAHERGERVGDTVGWSVRGERRVGPNNRILFTTTGLLLRRLTSEPDLASVSHLLIDEIHERSLDSDLLLLEVSALLKVNPRIKVVLMSATLQKDKYINYFAKRIPGGNNGIGSIDVEGRTHPVEDFYLEDLVQAISFRPSSSSPASYSASRDKAGPLKGLRVDAFNRGLSEGDITAMEVLERQGPGLTPQDYELIGKAVRHVVHRETGKESQAKASGEKDVQLGAVLVFMSGVGEIRQAIDAIRQLNNNPPVEVMPLHSNLSSEEQQRVFGPTSDPQLRKVVVATNVAEASITIDGVTAVVDTGRVKEMSYDPEAGLSRLVEKMTSRASATQRRGRAGRTRPGECWKLFSRTMEARVMPPNGQPEMQRVPLENVVLYALTMGKEDPGGYLSEAVDPPSLASISSAIANLHEAGAIRPVLSASKSTLTTSPLGRHLASLPLDLRLAKLLILGSLLHCLSPLLTIAALMSTTKPLYAASFEQRDALALMRAREAEARGTRSDLLTDAALYEEYAAFTSKPTTNSAIRNKVAKQFVEGHFLSQAGLREVANARGDLLRDVMDIGFAPRDYKSWTGHELDEHAGDMSTLRALLAASLWPQVVRVAQPEARYQESSSGAIAKDPEARQVRLFSDPIGTSPSSTSSATGGRVFLHPSSVLFSSTKIDSSHLAVWRKSDTSKPSVASKDAKVFLRDATEVPVYALLLFCGRLKVHAMMGGISANSRPTTPATAPIPPPANEEGSVRIRAPARIAVLSAQLRRLLDAHLAEAFE</sequence>
<feature type="compositionally biased region" description="Acidic residues" evidence="5">
    <location>
        <begin position="277"/>
        <end position="287"/>
    </location>
</feature>
<dbReference type="InterPro" id="IPR011709">
    <property type="entry name" value="DEAD-box_helicase_OB_fold"/>
</dbReference>
<dbReference type="PROSITE" id="PS51192">
    <property type="entry name" value="HELICASE_ATP_BIND_1"/>
    <property type="match status" value="1"/>
</dbReference>
<dbReference type="PANTHER" id="PTHR18934:SF267">
    <property type="entry name" value="ATP-DEPENDENT RNA HELICASE YLR419W-RELATED"/>
    <property type="match status" value="1"/>
</dbReference>
<feature type="compositionally biased region" description="Basic and acidic residues" evidence="5">
    <location>
        <begin position="209"/>
        <end position="233"/>
    </location>
</feature>
<evidence type="ECO:0000259" key="7">
    <source>
        <dbReference type="PROSITE" id="PS51194"/>
    </source>
</evidence>
<keyword evidence="9" id="KW-1185">Reference proteome</keyword>
<feature type="region of interest" description="Disordered" evidence="5">
    <location>
        <begin position="208"/>
        <end position="246"/>
    </location>
</feature>
<evidence type="ECO:0000256" key="1">
    <source>
        <dbReference type="ARBA" id="ARBA00022741"/>
    </source>
</evidence>
<dbReference type="CDD" id="cd17917">
    <property type="entry name" value="DEXHc_RHA-like"/>
    <property type="match status" value="1"/>
</dbReference>
<keyword evidence="2 8" id="KW-0378">Hydrolase</keyword>
<dbReference type="InterPro" id="IPR002464">
    <property type="entry name" value="DNA/RNA_helicase_DEAH_CS"/>
</dbReference>
<feature type="non-terminal residue" evidence="8">
    <location>
        <position position="1538"/>
    </location>
</feature>
<dbReference type="STRING" id="1569628.A0A316UH48"/>
<protein>
    <submittedName>
        <fullName evidence="8">P-loop containing nucleoside triphosphate hydrolase protein</fullName>
    </submittedName>
</protein>
<dbReference type="SUPFAM" id="SSF52540">
    <property type="entry name" value="P-loop containing nucleoside triphosphate hydrolases"/>
    <property type="match status" value="1"/>
</dbReference>
<dbReference type="Pfam" id="PF24385">
    <property type="entry name" value="DSRM_DHX29"/>
    <property type="match status" value="1"/>
</dbReference>
<dbReference type="Pfam" id="PF07717">
    <property type="entry name" value="OB_NTP_bind"/>
    <property type="match status" value="1"/>
</dbReference>
<dbReference type="InterPro" id="IPR007502">
    <property type="entry name" value="Helicase-assoc_dom"/>
</dbReference>
<feature type="compositionally biased region" description="Low complexity" evidence="5">
    <location>
        <begin position="449"/>
        <end position="461"/>
    </location>
</feature>
<dbReference type="EMBL" id="KZ819680">
    <property type="protein sequence ID" value="PWN24586.1"/>
    <property type="molecule type" value="Genomic_DNA"/>
</dbReference>
<dbReference type="SMART" id="SM00490">
    <property type="entry name" value="HELICc"/>
    <property type="match status" value="1"/>
</dbReference>
<dbReference type="RefSeq" id="XP_025359198.1">
    <property type="nucleotide sequence ID" value="XM_025507465.1"/>
</dbReference>
<accession>A0A316UH48</accession>